<keyword evidence="2" id="KW-1185">Reference proteome</keyword>
<accession>A0ABT3J5F1</accession>
<dbReference type="EMBL" id="JAPDOG010000014">
    <property type="protein sequence ID" value="MCW3782895.1"/>
    <property type="molecule type" value="Genomic_DNA"/>
</dbReference>
<evidence type="ECO:0000313" key="2">
    <source>
        <dbReference type="Proteomes" id="UP001207582"/>
    </source>
</evidence>
<gene>
    <name evidence="1" type="ORF">OM960_15015</name>
</gene>
<organism evidence="1 2">
    <name type="scientific">Defluviimonas salinarum</name>
    <dbReference type="NCBI Taxonomy" id="2992147"/>
    <lineage>
        <taxon>Bacteria</taxon>
        <taxon>Pseudomonadati</taxon>
        <taxon>Pseudomonadota</taxon>
        <taxon>Alphaproteobacteria</taxon>
        <taxon>Rhodobacterales</taxon>
        <taxon>Paracoccaceae</taxon>
        <taxon>Albidovulum</taxon>
    </lineage>
</organism>
<reference evidence="1 2" key="1">
    <citation type="submission" date="2022-10" db="EMBL/GenBank/DDBJ databases">
        <title>Defluviimonas sp. CAU 1641 isolated from mud.</title>
        <authorList>
            <person name="Kim W."/>
        </authorList>
    </citation>
    <scope>NUCLEOTIDE SEQUENCE [LARGE SCALE GENOMIC DNA]</scope>
    <source>
        <strain evidence="1 2">CAU 1641</strain>
    </source>
</reference>
<dbReference type="RefSeq" id="WP_264772529.1">
    <property type="nucleotide sequence ID" value="NZ_JAPDOG010000014.1"/>
</dbReference>
<comment type="caution">
    <text evidence="1">The sequence shown here is derived from an EMBL/GenBank/DDBJ whole genome shotgun (WGS) entry which is preliminary data.</text>
</comment>
<sequence>MFQKGPGEGYMEAKDQVLALVPNASCRLSSNGGVRHYRIFVGEEDVSCAAASSRDAWNRYLDRVTARAEVDEAAAQPGLP</sequence>
<proteinExistence type="predicted"/>
<dbReference type="Proteomes" id="UP001207582">
    <property type="component" value="Unassembled WGS sequence"/>
</dbReference>
<evidence type="ECO:0000313" key="1">
    <source>
        <dbReference type="EMBL" id="MCW3782895.1"/>
    </source>
</evidence>
<name>A0ABT3J5F1_9RHOB</name>
<protein>
    <submittedName>
        <fullName evidence="1">Uncharacterized protein</fullName>
    </submittedName>
</protein>